<dbReference type="InterPro" id="IPR016187">
    <property type="entry name" value="CTDL_fold"/>
</dbReference>
<keyword evidence="1" id="KW-0430">Lectin</keyword>
<dbReference type="InterPro" id="IPR016186">
    <property type="entry name" value="C-type_lectin-like/link_sf"/>
</dbReference>
<dbReference type="PROSITE" id="PS00615">
    <property type="entry name" value="C_TYPE_LECTIN_1"/>
    <property type="match status" value="1"/>
</dbReference>
<dbReference type="SUPFAM" id="SSF56436">
    <property type="entry name" value="C-type lectin-like"/>
    <property type="match status" value="1"/>
</dbReference>
<dbReference type="PANTHER" id="PTHR22803">
    <property type="entry name" value="MANNOSE, PHOSPHOLIPASE, LECTIN RECEPTOR RELATED"/>
    <property type="match status" value="1"/>
</dbReference>
<dbReference type="CDD" id="cd03590">
    <property type="entry name" value="CLECT_DC-SIGN_like"/>
    <property type="match status" value="1"/>
</dbReference>
<dbReference type="GeneID" id="108411397"/>
<reference evidence="7 8" key="1">
    <citation type="submission" date="2020-10" db="EMBL/GenBank/DDBJ databases">
        <title>Pygocentrus nattereri (red-bellied piranha) genome, fPygNat1, primary haplotype.</title>
        <authorList>
            <person name="Myers G."/>
            <person name="Meyer A."/>
            <person name="Karagic N."/>
            <person name="Pippel M."/>
            <person name="Winkler S."/>
            <person name="Tracey A."/>
            <person name="Wood J."/>
            <person name="Formenti G."/>
            <person name="Howe K."/>
            <person name="Fedrigo O."/>
            <person name="Jarvis E.D."/>
        </authorList>
    </citation>
    <scope>NUCLEOTIDE SEQUENCE [LARGE SCALE GENOMIC DNA]</scope>
</reference>
<keyword evidence="5" id="KW-0472">Membrane</keyword>
<dbReference type="InterPro" id="IPR001304">
    <property type="entry name" value="C-type_lectin-like"/>
</dbReference>
<keyword evidence="5" id="KW-0812">Transmembrane</keyword>
<keyword evidence="5" id="KW-1133">Transmembrane helix</keyword>
<protein>
    <recommendedName>
        <fullName evidence="6">C-type lectin domain-containing protein</fullName>
    </recommendedName>
</protein>
<dbReference type="Ensembl" id="ENSPNAT00000084405.1">
    <property type="protein sequence ID" value="ENSPNAP00000082107.1"/>
    <property type="gene ID" value="ENSPNAG00000035958.1"/>
</dbReference>
<feature type="region of interest" description="Disordered" evidence="4">
    <location>
        <begin position="1"/>
        <end position="29"/>
    </location>
</feature>
<organism evidence="7 8">
    <name type="scientific">Pygocentrus nattereri</name>
    <name type="common">Red-bellied piranha</name>
    <dbReference type="NCBI Taxonomy" id="42514"/>
    <lineage>
        <taxon>Eukaryota</taxon>
        <taxon>Metazoa</taxon>
        <taxon>Chordata</taxon>
        <taxon>Craniata</taxon>
        <taxon>Vertebrata</taxon>
        <taxon>Euteleostomi</taxon>
        <taxon>Actinopterygii</taxon>
        <taxon>Neopterygii</taxon>
        <taxon>Teleostei</taxon>
        <taxon>Ostariophysi</taxon>
        <taxon>Characiformes</taxon>
        <taxon>Characoidei</taxon>
        <taxon>Pygocentrus</taxon>
    </lineage>
</organism>
<keyword evidence="8" id="KW-1185">Reference proteome</keyword>
<reference evidence="7" key="3">
    <citation type="submission" date="2025-09" db="UniProtKB">
        <authorList>
            <consortium name="Ensembl"/>
        </authorList>
    </citation>
    <scope>IDENTIFICATION</scope>
</reference>
<evidence type="ECO:0000259" key="6">
    <source>
        <dbReference type="PROSITE" id="PS50041"/>
    </source>
</evidence>
<evidence type="ECO:0000256" key="3">
    <source>
        <dbReference type="SAM" id="Coils"/>
    </source>
</evidence>
<dbReference type="SMART" id="SM00034">
    <property type="entry name" value="CLECT"/>
    <property type="match status" value="1"/>
</dbReference>
<evidence type="ECO:0000256" key="2">
    <source>
        <dbReference type="ARBA" id="ARBA00023157"/>
    </source>
</evidence>
<accession>A0AAR2M4N3</accession>
<dbReference type="GeneTree" id="ENSGT01020000230338"/>
<keyword evidence="3" id="KW-0175">Coiled coil</keyword>
<evidence type="ECO:0000313" key="8">
    <source>
        <dbReference type="Proteomes" id="UP001501920"/>
    </source>
</evidence>
<feature type="compositionally biased region" description="Polar residues" evidence="4">
    <location>
        <begin position="1"/>
        <end position="20"/>
    </location>
</feature>
<sequence length="255" mass="28881">MFSAAPTRTGNNWNRPNGSLDSVGDAMHSPSKMEHRGMAACGVYRLGLLCLGVMCILQASLNITLRLFSDAAKPDANVTCGDDQLGTSLSRLTQLESSYVQLQDQFNRLRAQMQSCDEDLQRKTQRVQKTCPDGWTKRGTSMYYIGREGGKNWLQSRQDCRERGSDLVIINSHEEQRFIQELNLQVWIGLSESQSTWTWVDGSSPSSEYWINGEPNEYRTGEDCAESKPNYEPPNSWNDERCSTVLNWVCEREAC</sequence>
<proteinExistence type="predicted"/>
<dbReference type="Proteomes" id="UP001501920">
    <property type="component" value="Chromosome 22"/>
</dbReference>
<dbReference type="InterPro" id="IPR033989">
    <property type="entry name" value="CD209-like_CTLD"/>
</dbReference>
<feature type="coiled-coil region" evidence="3">
    <location>
        <begin position="92"/>
        <end position="126"/>
    </location>
</feature>
<feature type="domain" description="C-type lectin" evidence="6">
    <location>
        <begin position="138"/>
        <end position="251"/>
    </location>
</feature>
<name>A0AAR2M4N3_PYGNA</name>
<evidence type="ECO:0000313" key="7">
    <source>
        <dbReference type="Ensembl" id="ENSPNAP00000082107.1"/>
    </source>
</evidence>
<evidence type="ECO:0000256" key="5">
    <source>
        <dbReference type="SAM" id="Phobius"/>
    </source>
</evidence>
<evidence type="ECO:0000256" key="4">
    <source>
        <dbReference type="SAM" id="MobiDB-lite"/>
    </source>
</evidence>
<dbReference type="GO" id="GO:0030246">
    <property type="term" value="F:carbohydrate binding"/>
    <property type="evidence" value="ECO:0007669"/>
    <property type="project" value="UniProtKB-KW"/>
</dbReference>
<dbReference type="Pfam" id="PF00059">
    <property type="entry name" value="Lectin_C"/>
    <property type="match status" value="1"/>
</dbReference>
<dbReference type="RefSeq" id="XP_017538436.2">
    <property type="nucleotide sequence ID" value="XM_017682947.2"/>
</dbReference>
<dbReference type="Gene3D" id="3.10.100.10">
    <property type="entry name" value="Mannose-Binding Protein A, subunit A"/>
    <property type="match status" value="1"/>
</dbReference>
<evidence type="ECO:0000256" key="1">
    <source>
        <dbReference type="ARBA" id="ARBA00022734"/>
    </source>
</evidence>
<dbReference type="InterPro" id="IPR050111">
    <property type="entry name" value="C-type_lectin/snaclec_domain"/>
</dbReference>
<dbReference type="PROSITE" id="PS50041">
    <property type="entry name" value="C_TYPE_LECTIN_2"/>
    <property type="match status" value="1"/>
</dbReference>
<keyword evidence="2" id="KW-1015">Disulfide bond</keyword>
<dbReference type="AlphaFoldDB" id="A0AAR2M4N3"/>
<reference evidence="7" key="2">
    <citation type="submission" date="2025-08" db="UniProtKB">
        <authorList>
            <consortium name="Ensembl"/>
        </authorList>
    </citation>
    <scope>IDENTIFICATION</scope>
</reference>
<feature type="transmembrane region" description="Helical" evidence="5">
    <location>
        <begin position="42"/>
        <end position="61"/>
    </location>
</feature>
<dbReference type="InterPro" id="IPR018378">
    <property type="entry name" value="C-type_lectin_CS"/>
</dbReference>